<keyword evidence="5 6" id="KW-0472">Membrane</keyword>
<feature type="transmembrane region" description="Helical" evidence="6">
    <location>
        <begin position="156"/>
        <end position="179"/>
    </location>
</feature>
<feature type="transmembrane region" description="Helical" evidence="6">
    <location>
        <begin position="102"/>
        <end position="121"/>
    </location>
</feature>
<dbReference type="GO" id="GO:0005886">
    <property type="term" value="C:plasma membrane"/>
    <property type="evidence" value="ECO:0007669"/>
    <property type="project" value="UniProtKB-SubCell"/>
</dbReference>
<evidence type="ECO:0000256" key="1">
    <source>
        <dbReference type="ARBA" id="ARBA00004651"/>
    </source>
</evidence>
<dbReference type="InterPro" id="IPR020846">
    <property type="entry name" value="MFS_dom"/>
</dbReference>
<keyword evidence="2" id="KW-1003">Cell membrane</keyword>
<feature type="transmembrane region" description="Helical" evidence="6">
    <location>
        <begin position="291"/>
        <end position="313"/>
    </location>
</feature>
<protein>
    <submittedName>
        <fullName evidence="8">DHA1 family inner membrane transport protein</fullName>
    </submittedName>
</protein>
<keyword evidence="9" id="KW-1185">Reference proteome</keyword>
<feature type="transmembrane region" description="Helical" evidence="6">
    <location>
        <begin position="359"/>
        <end position="377"/>
    </location>
</feature>
<feature type="transmembrane region" description="Helical" evidence="6">
    <location>
        <begin position="267"/>
        <end position="285"/>
    </location>
</feature>
<organism evidence="8 9">
    <name type="scientific">Streptomyces netropsis</name>
    <name type="common">Streptoverticillium netropsis</name>
    <dbReference type="NCBI Taxonomy" id="55404"/>
    <lineage>
        <taxon>Bacteria</taxon>
        <taxon>Bacillati</taxon>
        <taxon>Actinomycetota</taxon>
        <taxon>Actinomycetes</taxon>
        <taxon>Kitasatosporales</taxon>
        <taxon>Streptomycetaceae</taxon>
        <taxon>Streptomyces</taxon>
    </lineage>
</organism>
<evidence type="ECO:0000256" key="4">
    <source>
        <dbReference type="ARBA" id="ARBA00022989"/>
    </source>
</evidence>
<feature type="transmembrane region" description="Helical" evidence="6">
    <location>
        <begin position="235"/>
        <end position="255"/>
    </location>
</feature>
<dbReference type="PANTHER" id="PTHR43124">
    <property type="entry name" value="PURINE EFFLUX PUMP PBUE"/>
    <property type="match status" value="1"/>
</dbReference>
<dbReference type="Pfam" id="PF07690">
    <property type="entry name" value="MFS_1"/>
    <property type="match status" value="1"/>
</dbReference>
<comment type="subcellular location">
    <subcellularLocation>
        <location evidence="1">Cell membrane</location>
        <topology evidence="1">Multi-pass membrane protein</topology>
    </subcellularLocation>
</comment>
<dbReference type="Gene3D" id="1.20.1250.20">
    <property type="entry name" value="MFS general substrate transporter like domains"/>
    <property type="match status" value="2"/>
</dbReference>
<dbReference type="Proteomes" id="UP000556436">
    <property type="component" value="Unassembled WGS sequence"/>
</dbReference>
<feature type="transmembrane region" description="Helical" evidence="6">
    <location>
        <begin position="334"/>
        <end position="353"/>
    </location>
</feature>
<feature type="transmembrane region" description="Helical" evidence="6">
    <location>
        <begin position="128"/>
        <end position="150"/>
    </location>
</feature>
<evidence type="ECO:0000256" key="5">
    <source>
        <dbReference type="ARBA" id="ARBA00023136"/>
    </source>
</evidence>
<reference evidence="8 9" key="1">
    <citation type="submission" date="2020-08" db="EMBL/GenBank/DDBJ databases">
        <title>Genomic Encyclopedia of Type Strains, Phase III (KMG-III): the genomes of soil and plant-associated and newly described type strains.</title>
        <authorList>
            <person name="Whitman W."/>
        </authorList>
    </citation>
    <scope>NUCLEOTIDE SEQUENCE [LARGE SCALE GENOMIC DNA]</scope>
    <source>
        <strain evidence="8 9">CECT 3265</strain>
    </source>
</reference>
<dbReference type="PROSITE" id="PS50850">
    <property type="entry name" value="MFS"/>
    <property type="match status" value="1"/>
</dbReference>
<dbReference type="RefSeq" id="WP_184730324.1">
    <property type="nucleotide sequence ID" value="NZ_BMRW01000001.1"/>
</dbReference>
<dbReference type="AlphaFoldDB" id="A0A7W7L7N2"/>
<feature type="transmembrane region" description="Helical" evidence="6">
    <location>
        <begin position="38"/>
        <end position="59"/>
    </location>
</feature>
<dbReference type="PANTHER" id="PTHR43124:SF3">
    <property type="entry name" value="CHLORAMPHENICOL EFFLUX PUMP RV0191"/>
    <property type="match status" value="1"/>
</dbReference>
<feature type="domain" description="Major facilitator superfamily (MFS) profile" evidence="7">
    <location>
        <begin position="4"/>
        <end position="379"/>
    </location>
</feature>
<dbReference type="SUPFAM" id="SSF103473">
    <property type="entry name" value="MFS general substrate transporter"/>
    <property type="match status" value="1"/>
</dbReference>
<dbReference type="EMBL" id="JACHJG010000001">
    <property type="protein sequence ID" value="MBB4884593.1"/>
    <property type="molecule type" value="Genomic_DNA"/>
</dbReference>
<keyword evidence="3 6" id="KW-0812">Transmembrane</keyword>
<keyword evidence="4 6" id="KW-1133">Transmembrane helix</keyword>
<dbReference type="InterPro" id="IPR050189">
    <property type="entry name" value="MFS_Efflux_Transporters"/>
</dbReference>
<name>A0A7W7L7N2_STRNE</name>
<gene>
    <name evidence="8" type="ORF">FHS38_000602</name>
</gene>
<sequence>MPLALLALAISAFGIGTTEFVMMGLLPNVAGDLGTSVPTAGYLVSAYALGVVIGAPLLTALGSRIPRKRMLVLLMGLFTIGNLASALAPTFGLLVAGRVLAGLPHGAFFGVGAVVAARLVTQGRQARAVATMFLGLTVANIVGVPTATLLGQHLGWRATFLVVAGIGLVAMAALTLLIPQLPRERHEGLGQELRALRDRQVLLGLLTAVFGFAGVFAVYSYLASMMTEVTGFSETSVTLVLALFGIGMTLGALVAGPLTDRALRPTLYGSLAALAAVLVLFDFTVHVKWAALATVVVLGAVGFMTTTPLQMLVMNKAQHAPTLASASNHSAFNLANAGGAWLGGVAIAAGWGWTSPTLVGAVLAVIGLAIAVTAGLLDRGGPGASRLVAAGSERMREAERVG</sequence>
<feature type="transmembrane region" description="Helical" evidence="6">
    <location>
        <begin position="200"/>
        <end position="223"/>
    </location>
</feature>
<accession>A0A7W7L7N2</accession>
<evidence type="ECO:0000259" key="7">
    <source>
        <dbReference type="PROSITE" id="PS50850"/>
    </source>
</evidence>
<evidence type="ECO:0000256" key="6">
    <source>
        <dbReference type="SAM" id="Phobius"/>
    </source>
</evidence>
<evidence type="ECO:0000256" key="3">
    <source>
        <dbReference type="ARBA" id="ARBA00022692"/>
    </source>
</evidence>
<evidence type="ECO:0000313" key="9">
    <source>
        <dbReference type="Proteomes" id="UP000556436"/>
    </source>
</evidence>
<dbReference type="GO" id="GO:0022857">
    <property type="term" value="F:transmembrane transporter activity"/>
    <property type="evidence" value="ECO:0007669"/>
    <property type="project" value="InterPro"/>
</dbReference>
<evidence type="ECO:0000313" key="8">
    <source>
        <dbReference type="EMBL" id="MBB4884593.1"/>
    </source>
</evidence>
<feature type="transmembrane region" description="Helical" evidence="6">
    <location>
        <begin position="71"/>
        <end position="96"/>
    </location>
</feature>
<dbReference type="CDD" id="cd17324">
    <property type="entry name" value="MFS_NepI_like"/>
    <property type="match status" value="1"/>
</dbReference>
<dbReference type="InterPro" id="IPR036259">
    <property type="entry name" value="MFS_trans_sf"/>
</dbReference>
<dbReference type="InterPro" id="IPR011701">
    <property type="entry name" value="MFS"/>
</dbReference>
<comment type="caution">
    <text evidence="8">The sequence shown here is derived from an EMBL/GenBank/DDBJ whole genome shotgun (WGS) entry which is preliminary data.</text>
</comment>
<evidence type="ECO:0000256" key="2">
    <source>
        <dbReference type="ARBA" id="ARBA00022475"/>
    </source>
</evidence>
<proteinExistence type="predicted"/>